<dbReference type="SUPFAM" id="SSF48208">
    <property type="entry name" value="Six-hairpin glycosidases"/>
    <property type="match status" value="1"/>
</dbReference>
<sequence>MSPHSLSPAVQGLTDISDDARHWLLDVAAPLWSTQGRLAKGLFAERLTRAGVADEAPRRLFVQARHTYSFCEIGRLGWAGDWRGLANATVDYLLAHGRRADGLFIHAFTTDGAVLDARADLYDQAFMLFCLGHASKALGRPELLDAADAHIAVLERDRAHPAGGFVETDMPRPFRHQNPHMHFFEAFSALYGVSGRSEWKARAEAMARLCRDRFMDAATGALVEYFTEDLRPAPGLDGTLVEPGHCFEWAWLFEGLVPWGWPGDVMSDRLTAFGRAHGIDPVRGIAINEVTTAGVVHKATARLWPQTERLKVALARLRRLGTAAEAEEARRAYAGLKLYLDMPVPGTWQDVSNPDGTWVDMPAPGSSLYHITCALAELIDTVEGRR</sequence>
<evidence type="ECO:0000313" key="4">
    <source>
        <dbReference type="Proteomes" id="UP001241747"/>
    </source>
</evidence>
<dbReference type="GO" id="GO:0004476">
    <property type="term" value="F:mannose-6-phosphate isomerase activity"/>
    <property type="evidence" value="ECO:0007669"/>
    <property type="project" value="UniProtKB-EC"/>
</dbReference>
<dbReference type="Proteomes" id="UP001241747">
    <property type="component" value="Unassembled WGS sequence"/>
</dbReference>
<proteinExistence type="inferred from homology"/>
<keyword evidence="2 3" id="KW-0413">Isomerase</keyword>
<dbReference type="PANTHER" id="PTHR15108">
    <property type="entry name" value="N-ACYLGLUCOSAMINE-2-EPIMERASE"/>
    <property type="match status" value="1"/>
</dbReference>
<dbReference type="EC" id="5.3.1.8" evidence="3"/>
<keyword evidence="4" id="KW-1185">Reference proteome</keyword>
<comment type="similarity">
    <text evidence="1">Belongs to the N-acylglucosamine 2-epimerase family.</text>
</comment>
<dbReference type="RefSeq" id="WP_237346492.1">
    <property type="nucleotide sequence ID" value="NZ_JABWGX010000019.1"/>
</dbReference>
<organism evidence="3 4">
    <name type="scientific">Xanthobacter agilis</name>
    <dbReference type="NCBI Taxonomy" id="47492"/>
    <lineage>
        <taxon>Bacteria</taxon>
        <taxon>Pseudomonadati</taxon>
        <taxon>Pseudomonadota</taxon>
        <taxon>Alphaproteobacteria</taxon>
        <taxon>Hyphomicrobiales</taxon>
        <taxon>Xanthobacteraceae</taxon>
        <taxon>Xanthobacter</taxon>
    </lineage>
</organism>
<evidence type="ECO:0000313" key="3">
    <source>
        <dbReference type="EMBL" id="MDQ0504756.1"/>
    </source>
</evidence>
<name>A0ABU0LC92_XANAG</name>
<protein>
    <submittedName>
        <fullName evidence="3">Mannose-6-phosphate isomerase</fullName>
        <ecNumber evidence="3">5.3.1.8</ecNumber>
    </submittedName>
</protein>
<comment type="caution">
    <text evidence="3">The sequence shown here is derived from an EMBL/GenBank/DDBJ whole genome shotgun (WGS) entry which is preliminary data.</text>
</comment>
<dbReference type="Pfam" id="PF07221">
    <property type="entry name" value="GlcNAc_2-epim"/>
    <property type="match status" value="1"/>
</dbReference>
<gene>
    <name evidence="3" type="ORF">QOZ94_001538</name>
</gene>
<evidence type="ECO:0000256" key="2">
    <source>
        <dbReference type="ARBA" id="ARBA00023235"/>
    </source>
</evidence>
<dbReference type="InterPro" id="IPR012341">
    <property type="entry name" value="6hp_glycosidase-like_sf"/>
</dbReference>
<reference evidence="3 4" key="1">
    <citation type="submission" date="2023-07" db="EMBL/GenBank/DDBJ databases">
        <title>Genomic Encyclopedia of Type Strains, Phase IV (KMG-IV): sequencing the most valuable type-strain genomes for metagenomic binning, comparative biology and taxonomic classification.</title>
        <authorList>
            <person name="Goeker M."/>
        </authorList>
    </citation>
    <scope>NUCLEOTIDE SEQUENCE [LARGE SCALE GENOMIC DNA]</scope>
    <source>
        <strain evidence="3 4">DSM 3770</strain>
    </source>
</reference>
<dbReference type="InterPro" id="IPR010819">
    <property type="entry name" value="AGE/CE"/>
</dbReference>
<dbReference type="InterPro" id="IPR008928">
    <property type="entry name" value="6-hairpin_glycosidase_sf"/>
</dbReference>
<evidence type="ECO:0000256" key="1">
    <source>
        <dbReference type="ARBA" id="ARBA00008558"/>
    </source>
</evidence>
<dbReference type="EMBL" id="JAUSVY010000003">
    <property type="protein sequence ID" value="MDQ0504756.1"/>
    <property type="molecule type" value="Genomic_DNA"/>
</dbReference>
<accession>A0ABU0LC92</accession>
<dbReference type="Gene3D" id="1.50.10.10">
    <property type="match status" value="1"/>
</dbReference>